<dbReference type="Gene3D" id="3.30.70.1230">
    <property type="entry name" value="Nucleotide cyclase"/>
    <property type="match status" value="1"/>
</dbReference>
<proteinExistence type="predicted"/>
<comment type="caution">
    <text evidence="1">The sequence shown here is derived from an EMBL/GenBank/DDBJ whole genome shotgun (WGS) entry which is preliminary data.</text>
</comment>
<reference evidence="2" key="1">
    <citation type="submission" date="2019-01" db="EMBL/GenBank/DDBJ databases">
        <title>Cytophagaceae bacterium strain CAR-16.</title>
        <authorList>
            <person name="Chen W.-M."/>
        </authorList>
    </citation>
    <scope>NUCLEOTIDE SEQUENCE [LARGE SCALE GENOMIC DNA]</scope>
    <source>
        <strain evidence="2">ICH-30</strain>
    </source>
</reference>
<keyword evidence="2" id="KW-1185">Reference proteome</keyword>
<accession>A0A4Q1KYQ5</accession>
<dbReference type="AlphaFoldDB" id="A0A4Q1KYQ5"/>
<sequence length="336" mass="37916">MNIYLDYFNVIKEAVQADQRSSLSKGLSGARPLNESYKATFSSIKNKISDKELAPSMRKYSEISGLSRPNYNQTLGLHPDFGHLKATNTTEEHYIISCFVDIVGSTNLFKKFSKETVFLITNTLVKANIHTALIHGGYIQRIQGDGLFVYFGGKNISKEKAVKDALLSLSTYSYFVQNDLKDYLLSQGVENISIRSGIDIGEAEDVLWGSCGIENISEVTTCSLHTSLASKMQSYASRFGIVAGDHIKDLLPKSEEYFSVVSKRTGNENDRYIFKNPEEGFYYTQHDFNWEKFLKEQPHVTLDQNGKLNFRLPVSNTILNPLHLQPIAELSKPYFN</sequence>
<name>A0A4Q1KYQ5_9FLAO</name>
<organism evidence="1 2">
    <name type="scientific">Flavobacterium piscinae</name>
    <dbReference type="NCBI Taxonomy" id="2506424"/>
    <lineage>
        <taxon>Bacteria</taxon>
        <taxon>Pseudomonadati</taxon>
        <taxon>Bacteroidota</taxon>
        <taxon>Flavobacteriia</taxon>
        <taxon>Flavobacteriales</taxon>
        <taxon>Flavobacteriaceae</taxon>
        <taxon>Flavobacterium</taxon>
    </lineage>
</organism>
<gene>
    <name evidence="1" type="ORF">EQG68_02875</name>
</gene>
<dbReference type="EMBL" id="SBKQ01000002">
    <property type="protein sequence ID" value="RXR34870.1"/>
    <property type="molecule type" value="Genomic_DNA"/>
</dbReference>
<dbReference type="InterPro" id="IPR029787">
    <property type="entry name" value="Nucleotide_cyclase"/>
</dbReference>
<protein>
    <submittedName>
        <fullName evidence="1">Adenylate/guanylate cyclase domain-containing protein</fullName>
    </submittedName>
</protein>
<dbReference type="Proteomes" id="UP000289734">
    <property type="component" value="Unassembled WGS sequence"/>
</dbReference>
<evidence type="ECO:0000313" key="1">
    <source>
        <dbReference type="EMBL" id="RXR34870.1"/>
    </source>
</evidence>
<evidence type="ECO:0000313" key="2">
    <source>
        <dbReference type="Proteomes" id="UP000289734"/>
    </source>
</evidence>
<dbReference type="RefSeq" id="WP_129463277.1">
    <property type="nucleotide sequence ID" value="NZ_SBKQ01000002.1"/>
</dbReference>
<dbReference type="OrthoDB" id="9806704at2"/>
<dbReference type="SUPFAM" id="SSF55073">
    <property type="entry name" value="Nucleotide cyclase"/>
    <property type="match status" value="1"/>
</dbReference>